<feature type="binding site" evidence="12">
    <location>
        <position position="192"/>
    </location>
    <ligand>
        <name>Zn(2+)</name>
        <dbReference type="ChEBI" id="CHEBI:29105"/>
        <label>1</label>
    </ligand>
</feature>
<keyword evidence="7 12" id="KW-0862">Zinc</keyword>
<evidence type="ECO:0000256" key="11">
    <source>
        <dbReference type="PIRNR" id="PIRNR000948"/>
    </source>
</evidence>
<feature type="signal peptide" evidence="14">
    <location>
        <begin position="1"/>
        <end position="18"/>
    </location>
</feature>
<keyword evidence="3" id="KW-0964">Secreted</keyword>
<dbReference type="Pfam" id="PF19272">
    <property type="entry name" value="ASMase_C"/>
    <property type="match status" value="1"/>
</dbReference>
<feature type="domain" description="Saposin B-type" evidence="15">
    <location>
        <begin position="70"/>
        <end position="156"/>
    </location>
</feature>
<evidence type="ECO:0000256" key="14">
    <source>
        <dbReference type="SAM" id="SignalP"/>
    </source>
</evidence>
<dbReference type="InterPro" id="IPR004843">
    <property type="entry name" value="Calcineurin-like_PHP"/>
</dbReference>
<dbReference type="GO" id="GO:0016798">
    <property type="term" value="F:hydrolase activity, acting on glycosyl bonds"/>
    <property type="evidence" value="ECO:0007669"/>
    <property type="project" value="UniProtKB-KW"/>
</dbReference>
<evidence type="ECO:0000256" key="6">
    <source>
        <dbReference type="ARBA" id="ARBA00022801"/>
    </source>
</evidence>
<dbReference type="GO" id="GO:0005764">
    <property type="term" value="C:lysosome"/>
    <property type="evidence" value="ECO:0007669"/>
    <property type="project" value="TreeGrafter"/>
</dbReference>
<comment type="subcellular location">
    <subcellularLocation>
        <location evidence="1">Secreted</location>
    </subcellularLocation>
</comment>
<feature type="binding site" evidence="12">
    <location>
        <position position="446"/>
    </location>
    <ligand>
        <name>Zn(2+)</name>
        <dbReference type="ChEBI" id="CHEBI:29105"/>
        <label>1</label>
    </ligand>
</feature>
<evidence type="ECO:0000256" key="7">
    <source>
        <dbReference type="ARBA" id="ARBA00022833"/>
    </source>
</evidence>
<feature type="binding site" evidence="12">
    <location>
        <position position="190"/>
    </location>
    <ligand>
        <name>Zn(2+)</name>
        <dbReference type="ChEBI" id="CHEBI:29105"/>
        <label>1</label>
    </ligand>
</feature>
<evidence type="ECO:0000313" key="16">
    <source>
        <dbReference type="EMBL" id="KAF2878766.1"/>
    </source>
</evidence>
<evidence type="ECO:0000256" key="3">
    <source>
        <dbReference type="ARBA" id="ARBA00022525"/>
    </source>
</evidence>
<dbReference type="InterPro" id="IPR029052">
    <property type="entry name" value="Metallo-depent_PP-like"/>
</dbReference>
<evidence type="ECO:0000256" key="10">
    <source>
        <dbReference type="ARBA" id="ARBA00047268"/>
    </source>
</evidence>
<gene>
    <name evidence="16" type="ORF">ILUMI_27407</name>
</gene>
<evidence type="ECO:0000256" key="12">
    <source>
        <dbReference type="PIRSR" id="PIRSR000948-1"/>
    </source>
</evidence>
<feature type="binding site" evidence="12">
    <location>
        <position position="410"/>
    </location>
    <ligand>
        <name>Zn(2+)</name>
        <dbReference type="ChEBI" id="CHEBI:29105"/>
        <label>2</label>
    </ligand>
</feature>
<dbReference type="InterPro" id="IPR045473">
    <property type="entry name" value="ASM_C"/>
</dbReference>
<feature type="disulfide bond" evidence="13">
    <location>
        <begin position="570"/>
        <end position="574"/>
    </location>
</feature>
<proteinExistence type="inferred from homology"/>
<dbReference type="GO" id="GO:0005615">
    <property type="term" value="C:extracellular space"/>
    <property type="evidence" value="ECO:0007669"/>
    <property type="project" value="TreeGrafter"/>
</dbReference>
<comment type="caution">
    <text evidence="16">The sequence shown here is derived from an EMBL/GenBank/DDBJ whole genome shotgun (WGS) entry which is preliminary data.</text>
</comment>
<dbReference type="SUPFAM" id="SSF56300">
    <property type="entry name" value="Metallo-dependent phosphatases"/>
    <property type="match status" value="1"/>
</dbReference>
<feature type="disulfide bond" evidence="13">
    <location>
        <begin position="205"/>
        <end position="210"/>
    </location>
</feature>
<dbReference type="GO" id="GO:0016020">
    <property type="term" value="C:membrane"/>
    <property type="evidence" value="ECO:0007669"/>
    <property type="project" value="GOC"/>
</dbReference>
<evidence type="ECO:0000256" key="8">
    <source>
        <dbReference type="ARBA" id="ARBA00023157"/>
    </source>
</evidence>
<dbReference type="Gene3D" id="3.60.21.10">
    <property type="match status" value="1"/>
</dbReference>
<dbReference type="OrthoDB" id="282973at2759"/>
<dbReference type="AlphaFoldDB" id="A0A8K0C594"/>
<keyword evidence="6 11" id="KW-0378">Hydrolase</keyword>
<protein>
    <recommendedName>
        <fullName evidence="11">Sphingomyelin phosphodiesterase</fullName>
        <ecNumber evidence="11">3.1.4.12</ecNumber>
    </recommendedName>
</protein>
<feature type="binding site" evidence="12">
    <location>
        <position position="444"/>
    </location>
    <ligand>
        <name>Zn(2+)</name>
        <dbReference type="ChEBI" id="CHEBI:29105"/>
        <label>2</label>
    </ligand>
</feature>
<reference evidence="16" key="1">
    <citation type="submission" date="2019-08" db="EMBL/GenBank/DDBJ databases">
        <title>The genome of the North American firefly Photinus pyralis.</title>
        <authorList>
            <consortium name="Photinus pyralis genome working group"/>
            <person name="Fallon T.R."/>
            <person name="Sander Lower S.E."/>
            <person name="Weng J.-K."/>
        </authorList>
    </citation>
    <scope>NUCLEOTIDE SEQUENCE</scope>
    <source>
        <strain evidence="16">TRF0915ILg1</strain>
        <tissue evidence="16">Whole body</tissue>
    </source>
</reference>
<dbReference type="PANTHER" id="PTHR10340">
    <property type="entry name" value="SPHINGOMYELIN PHOSPHODIESTERASE"/>
    <property type="match status" value="1"/>
</dbReference>
<name>A0A8K0C594_IGNLU</name>
<dbReference type="InterPro" id="IPR011160">
    <property type="entry name" value="Sphingomy_PDE"/>
</dbReference>
<dbReference type="InterPro" id="IPR041805">
    <property type="entry name" value="ASMase/PPN1_MPP"/>
</dbReference>
<dbReference type="PROSITE" id="PS50015">
    <property type="entry name" value="SAP_B"/>
    <property type="match status" value="1"/>
</dbReference>
<dbReference type="PIRSF" id="PIRSF000948">
    <property type="entry name" value="Sphingomy_PDE"/>
    <property type="match status" value="1"/>
</dbReference>
<dbReference type="Pfam" id="PF00149">
    <property type="entry name" value="Metallophos"/>
    <property type="match status" value="1"/>
</dbReference>
<dbReference type="EMBL" id="VTPC01091293">
    <property type="protein sequence ID" value="KAF2878766.1"/>
    <property type="molecule type" value="Genomic_DNA"/>
</dbReference>
<feature type="binding site" evidence="12">
    <location>
        <position position="302"/>
    </location>
    <ligand>
        <name>Zn(2+)</name>
        <dbReference type="ChEBI" id="CHEBI:29105"/>
        <label>2</label>
    </ligand>
</feature>
<dbReference type="InterPro" id="IPR008139">
    <property type="entry name" value="SaposinB_dom"/>
</dbReference>
<dbReference type="GO" id="GO:0046872">
    <property type="term" value="F:metal ion binding"/>
    <property type="evidence" value="ECO:0007669"/>
    <property type="project" value="UniProtKB-KW"/>
</dbReference>
<dbReference type="GO" id="GO:0006685">
    <property type="term" value="P:sphingomyelin catabolic process"/>
    <property type="evidence" value="ECO:0007669"/>
    <property type="project" value="UniProtKB-UniRule"/>
</dbReference>
<feature type="disulfide bond" evidence="13">
    <location>
        <begin position="370"/>
        <end position="418"/>
    </location>
</feature>
<dbReference type="Proteomes" id="UP000801492">
    <property type="component" value="Unassembled WGS sequence"/>
</dbReference>
<feature type="binding site" evidence="12">
    <location>
        <position position="262"/>
    </location>
    <ligand>
        <name>Zn(2+)</name>
        <dbReference type="ChEBI" id="CHEBI:29105"/>
        <label>2</label>
    </ligand>
</feature>
<comment type="cofactor">
    <cofactor evidence="12">
        <name>Zn(2+)</name>
        <dbReference type="ChEBI" id="CHEBI:29105"/>
    </cofactor>
    <text evidence="12">Binds 2 Zn(2+) ions per subunit.</text>
</comment>
<dbReference type="PANTHER" id="PTHR10340:SF29">
    <property type="entry name" value="SPHINGOMYELIN PHOSPHODIESTERASE"/>
    <property type="match status" value="1"/>
</dbReference>
<comment type="catalytic activity">
    <reaction evidence="10">
        <text>a sphingomyelin + H2O = phosphocholine + an N-acylsphing-4-enine + H(+)</text>
        <dbReference type="Rhea" id="RHEA:19253"/>
        <dbReference type="ChEBI" id="CHEBI:15377"/>
        <dbReference type="ChEBI" id="CHEBI:15378"/>
        <dbReference type="ChEBI" id="CHEBI:17636"/>
        <dbReference type="ChEBI" id="CHEBI:52639"/>
        <dbReference type="ChEBI" id="CHEBI:295975"/>
        <dbReference type="EC" id="3.1.4.12"/>
    </reaction>
    <physiologicalReaction direction="left-to-right" evidence="10">
        <dbReference type="Rhea" id="RHEA:19254"/>
    </physiologicalReaction>
</comment>
<evidence type="ECO:0000256" key="9">
    <source>
        <dbReference type="ARBA" id="ARBA00023180"/>
    </source>
</evidence>
<evidence type="ECO:0000256" key="2">
    <source>
        <dbReference type="ARBA" id="ARBA00008234"/>
    </source>
</evidence>
<keyword evidence="17" id="KW-1185">Reference proteome</keyword>
<evidence type="ECO:0000256" key="1">
    <source>
        <dbReference type="ARBA" id="ARBA00004613"/>
    </source>
</evidence>
<dbReference type="GO" id="GO:0046513">
    <property type="term" value="P:ceramide biosynthetic process"/>
    <property type="evidence" value="ECO:0007669"/>
    <property type="project" value="TreeGrafter"/>
</dbReference>
<sequence>MWRVLFFISFFLVAIISAADLSKGNIGKSLERGLDEYINTGHKSKELTKTLKRLQFPGLFRKELKRGPLSDLLCVTCDVGIGAIIKARQLGASRDLLVDIVVKLCIWFNLEPDYICHKLINAHADTLVFIVDNASQATSKRACSILFQKEGCTDPDREDWTIDIPPRTHFGNNRKSPSGAAPLKVLQITDIHYDPDYTIGTNAACKEHICCQPGTTPERQEDAAGRWGDYRGCDLSMEIITNALDHIIATHENIDYFYYTGDIVDHNAWDTSISRNSDAVKTILRLFKTYFPSTPIYPILGNHEPHPVNAFSPDDANNTQLSTQWVFDLAAEEWKDWLPADTQKTILKGGYYTVLVRPGFRIVALNSNVCFTLNWWLMYDDVDPFDQLKWLVGVLLEAERNNEVVHIISHVPTGSGDCLQNYGKEFTRVVNRFADTIVAQFNGHTHKDENVIFFNSENPREAINVAFNGGSLTPYHHVNPNYVIYDIDPESYEVLDYALFIYNITDANLSPSLTPTWYQLYSFKRAYGVNSLRPNEMAKLAENIARNRSLAQQYFRFKFREADTKLAEGCDDDCHLLNICNMVIPYYGYTLHCEILSEIFKNSTTTKR</sequence>
<evidence type="ECO:0000313" key="17">
    <source>
        <dbReference type="Proteomes" id="UP000801492"/>
    </source>
</evidence>
<keyword evidence="8 13" id="KW-1015">Disulfide bond</keyword>
<comment type="similarity">
    <text evidence="2 11">Belongs to the acid sphingomyelinase family.</text>
</comment>
<evidence type="ECO:0000256" key="13">
    <source>
        <dbReference type="PIRSR" id="PIRSR000948-2"/>
    </source>
</evidence>
<dbReference type="CDD" id="cd00842">
    <property type="entry name" value="MPP_ASMase"/>
    <property type="match status" value="1"/>
</dbReference>
<feature type="disulfide bond" evidence="13">
    <location>
        <begin position="211"/>
        <end position="233"/>
    </location>
</feature>
<accession>A0A8K0C594</accession>
<keyword evidence="11" id="KW-0326">Glycosidase</keyword>
<keyword evidence="5 14" id="KW-0732">Signal</keyword>
<feature type="disulfide bond" evidence="13">
    <location>
        <begin position="105"/>
        <end position="116"/>
    </location>
</feature>
<comment type="function">
    <text evidence="11">Converts sphingomyelin to ceramide.</text>
</comment>
<organism evidence="16 17">
    <name type="scientific">Ignelater luminosus</name>
    <name type="common">Cucubano</name>
    <name type="synonym">Pyrophorus luminosus</name>
    <dbReference type="NCBI Taxonomy" id="2038154"/>
    <lineage>
        <taxon>Eukaryota</taxon>
        <taxon>Metazoa</taxon>
        <taxon>Ecdysozoa</taxon>
        <taxon>Arthropoda</taxon>
        <taxon>Hexapoda</taxon>
        <taxon>Insecta</taxon>
        <taxon>Pterygota</taxon>
        <taxon>Neoptera</taxon>
        <taxon>Endopterygota</taxon>
        <taxon>Coleoptera</taxon>
        <taxon>Polyphaga</taxon>
        <taxon>Elateriformia</taxon>
        <taxon>Elateroidea</taxon>
        <taxon>Elateridae</taxon>
        <taxon>Agrypninae</taxon>
        <taxon>Pyrophorini</taxon>
        <taxon>Ignelater</taxon>
    </lineage>
</organism>
<keyword evidence="4 12" id="KW-0479">Metal-binding</keyword>
<dbReference type="EC" id="3.1.4.12" evidence="11"/>
<keyword evidence="9" id="KW-0325">Glycoprotein</keyword>
<dbReference type="GO" id="GO:0061750">
    <property type="term" value="F:acid sphingomyelin phosphodiesterase activity"/>
    <property type="evidence" value="ECO:0007669"/>
    <property type="project" value="TreeGrafter"/>
</dbReference>
<evidence type="ECO:0000256" key="5">
    <source>
        <dbReference type="ARBA" id="ARBA00022729"/>
    </source>
</evidence>
<evidence type="ECO:0000256" key="4">
    <source>
        <dbReference type="ARBA" id="ARBA00022723"/>
    </source>
</evidence>
<feature type="chain" id="PRO_5035426446" description="Sphingomyelin phosphodiesterase" evidence="14">
    <location>
        <begin position="19"/>
        <end position="608"/>
    </location>
</feature>
<feature type="binding site" evidence="12">
    <location>
        <position position="262"/>
    </location>
    <ligand>
        <name>Zn(2+)</name>
        <dbReference type="ChEBI" id="CHEBI:29105"/>
        <label>1</label>
    </ligand>
</feature>
<evidence type="ECO:0000259" key="15">
    <source>
        <dbReference type="PROSITE" id="PS50015"/>
    </source>
</evidence>